<reference evidence="8 9" key="1">
    <citation type="submission" date="2020-08" db="EMBL/GenBank/DDBJ databases">
        <title>Oceanospirillum sp. nov. isolated from marine sediment.</title>
        <authorList>
            <person name="Ji X."/>
        </authorList>
    </citation>
    <scope>NUCLEOTIDE SEQUENCE [LARGE SCALE GENOMIC DNA]</scope>
    <source>
        <strain evidence="8 9">D5</strain>
    </source>
</reference>
<evidence type="ECO:0000256" key="2">
    <source>
        <dbReference type="ARBA" id="ARBA00023002"/>
    </source>
</evidence>
<sequence>MSQTYSLVNPYNNEPIGEYQYTSWDQVEQKLALLKTGHKTQRDSSAFERANVLARLAELLKEHSEDLAQLITRETGKTISDSRVEMMRAVNATIACSEEARQITGEALDSDAYASMGKKIGIVCWRPLGTIFCITPFNFPINIAIHKIGPAYAAGNSVLFKPGPQNTATARRLVELCHEAGIPENVLQFCMPEMKELDRLNAHPDIHAINFTGGTAAANAIAAAAGYKKLLLELGGNDPLIVMDDADLEGAVKAAINQRFATAGQRCTAAKRLFVHEKVYDAFRDLLVEKSSELVVGDPAKDETFIGPLIHQGAADQVRGFIEDAIERGATVAMGNQYEGAFVYPTILENVDPECELMVEEAFGPVMPLFKFDDVDAIIPIINNTAYGLQGGIFTNNLALIRRLFEELDVGTLAANDGPGFRTEHFPFGGVKESGVGREGIKYAIREMSFTKTLVL</sequence>
<name>A0A839IKZ0_9GAMM</name>
<dbReference type="Pfam" id="PF00171">
    <property type="entry name" value="Aldedh"/>
    <property type="match status" value="1"/>
</dbReference>
<keyword evidence="2 6" id="KW-0560">Oxidoreductase</keyword>
<evidence type="ECO:0000256" key="1">
    <source>
        <dbReference type="ARBA" id="ARBA00009986"/>
    </source>
</evidence>
<dbReference type="InterPro" id="IPR016160">
    <property type="entry name" value="Ald_DH_CS_CYS"/>
</dbReference>
<dbReference type="InterPro" id="IPR017656">
    <property type="entry name" value="Put_phosphonoacetaldehyde_DH"/>
</dbReference>
<dbReference type="AlphaFoldDB" id="A0A839IKZ0"/>
<feature type="binding site" evidence="4">
    <location>
        <position position="361"/>
    </location>
    <ligand>
        <name>NAD(+)</name>
        <dbReference type="ChEBI" id="CHEBI:57540"/>
    </ligand>
</feature>
<dbReference type="GO" id="GO:0008911">
    <property type="term" value="F:lactaldehyde dehydrogenase (NAD+) activity"/>
    <property type="evidence" value="ECO:0007669"/>
    <property type="project" value="TreeGrafter"/>
</dbReference>
<organism evidence="8 9">
    <name type="scientific">Oceanospirillum sediminis</name>
    <dbReference type="NCBI Taxonomy" id="2760088"/>
    <lineage>
        <taxon>Bacteria</taxon>
        <taxon>Pseudomonadati</taxon>
        <taxon>Pseudomonadota</taxon>
        <taxon>Gammaproteobacteria</taxon>
        <taxon>Oceanospirillales</taxon>
        <taxon>Oceanospirillaceae</taxon>
        <taxon>Oceanospirillum</taxon>
    </lineage>
</organism>
<dbReference type="InterPro" id="IPR016162">
    <property type="entry name" value="Ald_DH_N"/>
</dbReference>
<feature type="active site" description="Proton donor/acceptor" evidence="3">
    <location>
        <position position="233"/>
    </location>
</feature>
<feature type="domain" description="Aldehyde dehydrogenase" evidence="7">
    <location>
        <begin position="3"/>
        <end position="453"/>
    </location>
</feature>
<dbReference type="PROSITE" id="PS00687">
    <property type="entry name" value="ALDEHYDE_DEHYDR_GLU"/>
    <property type="match status" value="1"/>
</dbReference>
<gene>
    <name evidence="8" type="ORF">H4O21_00860</name>
</gene>
<dbReference type="EMBL" id="JACJFM010000001">
    <property type="protein sequence ID" value="MBB1485169.1"/>
    <property type="molecule type" value="Genomic_DNA"/>
</dbReference>
<evidence type="ECO:0000313" key="9">
    <source>
        <dbReference type="Proteomes" id="UP000565262"/>
    </source>
</evidence>
<keyword evidence="9" id="KW-1185">Reference proteome</keyword>
<evidence type="ECO:0000256" key="5">
    <source>
        <dbReference type="PROSITE-ProRule" id="PRU10007"/>
    </source>
</evidence>
<dbReference type="InterPro" id="IPR015590">
    <property type="entry name" value="Aldehyde_DH_dom"/>
</dbReference>
<dbReference type="RefSeq" id="WP_182806946.1">
    <property type="nucleotide sequence ID" value="NZ_JACJFM010000001.1"/>
</dbReference>
<dbReference type="PANTHER" id="PTHR42991:SF1">
    <property type="entry name" value="ALDEHYDE DEHYDROGENASE"/>
    <property type="match status" value="1"/>
</dbReference>
<dbReference type="NCBIfam" id="NF047626">
    <property type="entry name" value="SulfactDhSafD"/>
    <property type="match status" value="1"/>
</dbReference>
<evidence type="ECO:0000256" key="3">
    <source>
        <dbReference type="PIRSR" id="PIRSR617656-1"/>
    </source>
</evidence>
<evidence type="ECO:0000313" key="8">
    <source>
        <dbReference type="EMBL" id="MBB1485169.1"/>
    </source>
</evidence>
<evidence type="ECO:0000256" key="6">
    <source>
        <dbReference type="RuleBase" id="RU003345"/>
    </source>
</evidence>
<dbReference type="Gene3D" id="3.40.605.10">
    <property type="entry name" value="Aldehyde Dehydrogenase, Chain A, domain 1"/>
    <property type="match status" value="1"/>
</dbReference>
<keyword evidence="4" id="KW-0520">NAD</keyword>
<dbReference type="InterPro" id="IPR016163">
    <property type="entry name" value="Ald_DH_C"/>
</dbReference>
<dbReference type="SUPFAM" id="SSF53720">
    <property type="entry name" value="ALDH-like"/>
    <property type="match status" value="1"/>
</dbReference>
<feature type="active site" evidence="5">
    <location>
        <position position="233"/>
    </location>
</feature>
<dbReference type="PANTHER" id="PTHR42991">
    <property type="entry name" value="ALDEHYDE DEHYDROGENASE"/>
    <property type="match status" value="1"/>
</dbReference>
<dbReference type="PROSITE" id="PS00070">
    <property type="entry name" value="ALDEHYDE_DEHYDR_CYS"/>
    <property type="match status" value="1"/>
</dbReference>
<protein>
    <submittedName>
        <fullName evidence="8">Aldehyde dehydrogenase family protein</fullName>
    </submittedName>
</protein>
<dbReference type="InterPro" id="IPR029510">
    <property type="entry name" value="Ald_DH_CS_GLU"/>
</dbReference>
<dbReference type="Proteomes" id="UP000565262">
    <property type="component" value="Unassembled WGS sequence"/>
</dbReference>
<accession>A0A839IKZ0</accession>
<comment type="similarity">
    <text evidence="1 6">Belongs to the aldehyde dehydrogenase family.</text>
</comment>
<feature type="binding site" evidence="4">
    <location>
        <position position="214"/>
    </location>
    <ligand>
        <name>NAD(+)</name>
        <dbReference type="ChEBI" id="CHEBI:57540"/>
    </ligand>
</feature>
<proteinExistence type="inferred from homology"/>
<evidence type="ECO:0000256" key="4">
    <source>
        <dbReference type="PIRSR" id="PIRSR617656-3"/>
    </source>
</evidence>
<feature type="binding site" evidence="4">
    <location>
        <begin position="135"/>
        <end position="137"/>
    </location>
    <ligand>
        <name>NAD(+)</name>
        <dbReference type="ChEBI" id="CHEBI:57540"/>
    </ligand>
</feature>
<dbReference type="InterPro" id="IPR016161">
    <property type="entry name" value="Ald_DH/histidinol_DH"/>
</dbReference>
<dbReference type="InterPro" id="IPR051020">
    <property type="entry name" value="ALDH-related_metabolic_enz"/>
</dbReference>
<comment type="caution">
    <text evidence="8">The sequence shown here is derived from an EMBL/GenBank/DDBJ whole genome shotgun (WGS) entry which is preliminary data.</text>
</comment>
<feature type="active site" description="Nucleophile" evidence="3">
    <location>
        <position position="267"/>
    </location>
</feature>
<evidence type="ECO:0000259" key="7">
    <source>
        <dbReference type="Pfam" id="PF00171"/>
    </source>
</evidence>
<dbReference type="Gene3D" id="3.40.309.10">
    <property type="entry name" value="Aldehyde Dehydrogenase, Chain A, domain 2"/>
    <property type="match status" value="1"/>
</dbReference>
<dbReference type="CDD" id="cd07146">
    <property type="entry name" value="ALDH_PhpJ"/>
    <property type="match status" value="1"/>
</dbReference>